<feature type="transmembrane region" description="Helical" evidence="9">
    <location>
        <begin position="351"/>
        <end position="371"/>
    </location>
</feature>
<dbReference type="GO" id="GO:0000319">
    <property type="term" value="F:sulfite transmembrane transporter activity"/>
    <property type="evidence" value="ECO:0007669"/>
    <property type="project" value="TreeGrafter"/>
</dbReference>
<evidence type="ECO:0000256" key="8">
    <source>
        <dbReference type="SAM" id="MobiDB-lite"/>
    </source>
</evidence>
<dbReference type="InterPro" id="IPR051629">
    <property type="entry name" value="Sulfite_efflux_TDT"/>
</dbReference>
<sequence length="430" mass="47390">MVVVTNDETELQAMSDHDNTNGKDEDHERNSPVVDSKNPLRRSVFRAMVQDFGPLWFTWCMNAGIISTLLHQFPYQFQGVQVLSTIGFLLDLTLYVIFSVIFTLRFLLYRGQALAEITSNVPELCLMPTWCIAFMTLVSFVSLTVSNATWGGENWTLLAVAMWWMATVWMFGKLFFCFITLIREHNLLDRQLPTLIIIPAVGVATLAAVGGVVTTSAHDLSANLAVPIILTSFCAAGVGLILGLILYTYLFHQLLAHGWPAAASTPTIFILVGPMGQTAAALQLLGAAANTHGRFAAYNHGTFLTASAAGPLEIACQLLALLMTGLGAVFFILSLCALADRAWHRELAWSPAWNAIIFPTGTLVTSTLLFADVMDSPFFRVVTAMLTLFLVMVFFINVVFTVWKAYKGQLLVVREDPRVKARLAELRKES</sequence>
<protein>
    <recommendedName>
        <fullName evidence="12">C4-dicarboxylate transporter/malic acid transporter</fullName>
    </recommendedName>
</protein>
<feature type="transmembrane region" description="Helical" evidence="9">
    <location>
        <begin position="194"/>
        <end position="213"/>
    </location>
</feature>
<dbReference type="PANTHER" id="PTHR31686:SF3">
    <property type="entry name" value="ACID TRANSPORT PROTEIN, PUTATIVE (AFU_ORTHOLOGUE AFUA_4G09410)-RELATED"/>
    <property type="match status" value="1"/>
</dbReference>
<dbReference type="RefSeq" id="XP_064710031.1">
    <property type="nucleotide sequence ID" value="XM_064853632.1"/>
</dbReference>
<gene>
    <name evidence="10" type="ORF">LTR84_010095</name>
</gene>
<evidence type="ECO:0000256" key="4">
    <source>
        <dbReference type="ARBA" id="ARBA00022475"/>
    </source>
</evidence>
<keyword evidence="4" id="KW-1003">Cell membrane</keyword>
<keyword evidence="5 9" id="KW-0812">Transmembrane</keyword>
<proteinExistence type="inferred from homology"/>
<comment type="similarity">
    <text evidence="2">Belongs to the tellurite-resistance/dicarboxylate transporter (TDT) family.</text>
</comment>
<organism evidence="10 11">
    <name type="scientific">Exophiala bonariae</name>
    <dbReference type="NCBI Taxonomy" id="1690606"/>
    <lineage>
        <taxon>Eukaryota</taxon>
        <taxon>Fungi</taxon>
        <taxon>Dikarya</taxon>
        <taxon>Ascomycota</taxon>
        <taxon>Pezizomycotina</taxon>
        <taxon>Eurotiomycetes</taxon>
        <taxon>Chaetothyriomycetidae</taxon>
        <taxon>Chaetothyriales</taxon>
        <taxon>Herpotrichiellaceae</taxon>
        <taxon>Exophiala</taxon>
    </lineage>
</organism>
<dbReference type="AlphaFoldDB" id="A0AAV9NNU7"/>
<name>A0AAV9NNU7_9EURO</name>
<keyword evidence="7 9" id="KW-0472">Membrane</keyword>
<evidence type="ECO:0000313" key="10">
    <source>
        <dbReference type="EMBL" id="KAK5060210.1"/>
    </source>
</evidence>
<evidence type="ECO:0000256" key="9">
    <source>
        <dbReference type="SAM" id="Phobius"/>
    </source>
</evidence>
<evidence type="ECO:0000256" key="2">
    <source>
        <dbReference type="ARBA" id="ARBA00008566"/>
    </source>
</evidence>
<evidence type="ECO:0000256" key="1">
    <source>
        <dbReference type="ARBA" id="ARBA00004651"/>
    </source>
</evidence>
<feature type="transmembrane region" description="Helical" evidence="9">
    <location>
        <begin position="52"/>
        <end position="73"/>
    </location>
</feature>
<comment type="caution">
    <text evidence="10">The sequence shown here is derived from an EMBL/GenBank/DDBJ whole genome shotgun (WGS) entry which is preliminary data.</text>
</comment>
<feature type="transmembrane region" description="Helical" evidence="9">
    <location>
        <begin position="162"/>
        <end position="182"/>
    </location>
</feature>
<feature type="transmembrane region" description="Helical" evidence="9">
    <location>
        <begin position="377"/>
        <end position="400"/>
    </location>
</feature>
<feature type="compositionally biased region" description="Basic and acidic residues" evidence="8">
    <location>
        <begin position="15"/>
        <end position="30"/>
    </location>
</feature>
<dbReference type="Proteomes" id="UP001358417">
    <property type="component" value="Unassembled WGS sequence"/>
</dbReference>
<evidence type="ECO:0000256" key="3">
    <source>
        <dbReference type="ARBA" id="ARBA00022448"/>
    </source>
</evidence>
<keyword evidence="11" id="KW-1185">Reference proteome</keyword>
<feature type="transmembrane region" description="Helical" evidence="9">
    <location>
        <begin position="225"/>
        <end position="247"/>
    </location>
</feature>
<feature type="transmembrane region" description="Helical" evidence="9">
    <location>
        <begin position="129"/>
        <end position="150"/>
    </location>
</feature>
<dbReference type="Gene3D" id="1.50.10.150">
    <property type="entry name" value="Voltage-dependent anion channel"/>
    <property type="match status" value="1"/>
</dbReference>
<dbReference type="InterPro" id="IPR038665">
    <property type="entry name" value="Voltage-dep_anion_channel_sf"/>
</dbReference>
<dbReference type="GeneID" id="89978253"/>
<comment type="subcellular location">
    <subcellularLocation>
        <location evidence="1">Cell membrane</location>
        <topology evidence="1">Multi-pass membrane protein</topology>
    </subcellularLocation>
</comment>
<dbReference type="GO" id="GO:0005886">
    <property type="term" value="C:plasma membrane"/>
    <property type="evidence" value="ECO:0007669"/>
    <property type="project" value="UniProtKB-SubCell"/>
</dbReference>
<dbReference type="PANTHER" id="PTHR31686">
    <property type="match status" value="1"/>
</dbReference>
<dbReference type="InterPro" id="IPR004695">
    <property type="entry name" value="SLAC1/Mae1/Ssu1/TehA"/>
</dbReference>
<reference evidence="10 11" key="1">
    <citation type="submission" date="2023-08" db="EMBL/GenBank/DDBJ databases">
        <title>Black Yeasts Isolated from many extreme environments.</title>
        <authorList>
            <person name="Coleine C."/>
            <person name="Stajich J.E."/>
            <person name="Selbmann L."/>
        </authorList>
    </citation>
    <scope>NUCLEOTIDE SEQUENCE [LARGE SCALE GENOMIC DNA]</scope>
    <source>
        <strain evidence="10 11">CCFEE 5792</strain>
    </source>
</reference>
<dbReference type="EMBL" id="JAVRRD010000004">
    <property type="protein sequence ID" value="KAK5060210.1"/>
    <property type="molecule type" value="Genomic_DNA"/>
</dbReference>
<feature type="region of interest" description="Disordered" evidence="8">
    <location>
        <begin position="13"/>
        <end position="35"/>
    </location>
</feature>
<evidence type="ECO:0000256" key="6">
    <source>
        <dbReference type="ARBA" id="ARBA00022989"/>
    </source>
</evidence>
<evidence type="ECO:0000256" key="5">
    <source>
        <dbReference type="ARBA" id="ARBA00022692"/>
    </source>
</evidence>
<dbReference type="Pfam" id="PF03595">
    <property type="entry name" value="SLAC1"/>
    <property type="match status" value="1"/>
</dbReference>
<evidence type="ECO:0000256" key="7">
    <source>
        <dbReference type="ARBA" id="ARBA00023136"/>
    </source>
</evidence>
<feature type="transmembrane region" description="Helical" evidence="9">
    <location>
        <begin position="318"/>
        <end position="339"/>
    </location>
</feature>
<keyword evidence="6 9" id="KW-1133">Transmembrane helix</keyword>
<evidence type="ECO:0008006" key="12">
    <source>
        <dbReference type="Google" id="ProtNLM"/>
    </source>
</evidence>
<accession>A0AAV9NNU7</accession>
<evidence type="ECO:0000313" key="11">
    <source>
        <dbReference type="Proteomes" id="UP001358417"/>
    </source>
</evidence>
<keyword evidence="3" id="KW-0813">Transport</keyword>
<feature type="transmembrane region" description="Helical" evidence="9">
    <location>
        <begin position="85"/>
        <end position="108"/>
    </location>
</feature>